<feature type="active site" evidence="2">
    <location>
        <position position="101"/>
    </location>
</feature>
<accession>A0A5E4BSJ4</accession>
<reference evidence="5" key="1">
    <citation type="submission" date="2019-04" db="EMBL/GenBank/DDBJ databases">
        <authorList>
            <person name="Alioto T."/>
            <person name="Alioto T."/>
        </authorList>
    </citation>
    <scope>NUCLEOTIDE SEQUENCE [LARGE SCALE GENOMIC DNA]</scope>
</reference>
<dbReference type="Proteomes" id="UP000335636">
    <property type="component" value="Unassembled WGS sequence"/>
</dbReference>
<comment type="caution">
    <text evidence="5">The sequence shown here is derived from an EMBL/GenBank/DDBJ whole genome shotgun (WGS) entry which is preliminary data.</text>
</comment>
<proteinExistence type="inferred from homology"/>
<feature type="active site" evidence="2">
    <location>
        <position position="125"/>
    </location>
</feature>
<dbReference type="Pfam" id="PF00648">
    <property type="entry name" value="Peptidase_C2"/>
    <property type="match status" value="1"/>
</dbReference>
<dbReference type="PANTHER" id="PTHR10183">
    <property type="entry name" value="CALPAIN"/>
    <property type="match status" value="1"/>
</dbReference>
<feature type="domain" description="Calpain catalytic" evidence="4">
    <location>
        <begin position="27"/>
        <end position="151"/>
    </location>
</feature>
<dbReference type="AlphaFoldDB" id="A0A5E4BSJ4"/>
<dbReference type="Gene3D" id="3.90.70.10">
    <property type="entry name" value="Cysteine proteinases"/>
    <property type="match status" value="1"/>
</dbReference>
<dbReference type="GO" id="GO:0005737">
    <property type="term" value="C:cytoplasm"/>
    <property type="evidence" value="ECO:0007669"/>
    <property type="project" value="TreeGrafter"/>
</dbReference>
<dbReference type="SUPFAM" id="SSF54001">
    <property type="entry name" value="Cysteine proteinases"/>
    <property type="match status" value="1"/>
</dbReference>
<dbReference type="InterPro" id="IPR022684">
    <property type="entry name" value="Calpain_cysteine_protease"/>
</dbReference>
<dbReference type="InterPro" id="IPR038765">
    <property type="entry name" value="Papain-like_cys_pep_sf"/>
</dbReference>
<evidence type="ECO:0000256" key="1">
    <source>
        <dbReference type="ARBA" id="ARBA00007623"/>
    </source>
</evidence>
<evidence type="ECO:0000313" key="5">
    <source>
        <dbReference type="EMBL" id="VTJ72588.1"/>
    </source>
</evidence>
<keyword evidence="6" id="KW-1185">Reference proteome</keyword>
<dbReference type="GO" id="GO:0006508">
    <property type="term" value="P:proteolysis"/>
    <property type="evidence" value="ECO:0007669"/>
    <property type="project" value="InterPro"/>
</dbReference>
<dbReference type="EMBL" id="CABDUW010000630">
    <property type="protein sequence ID" value="VTJ72588.1"/>
    <property type="molecule type" value="Genomic_DNA"/>
</dbReference>
<name>A0A5E4BSJ4_MARMO</name>
<dbReference type="PROSITE" id="PS50203">
    <property type="entry name" value="CALPAIN_CAT"/>
    <property type="match status" value="1"/>
</dbReference>
<dbReference type="InterPro" id="IPR001300">
    <property type="entry name" value="Peptidase_C2_calpain_cat"/>
</dbReference>
<evidence type="ECO:0000256" key="2">
    <source>
        <dbReference type="PIRSR" id="PIRSR622684-1"/>
    </source>
</evidence>
<evidence type="ECO:0000256" key="3">
    <source>
        <dbReference type="PROSITE-ProRule" id="PRU00239"/>
    </source>
</evidence>
<comment type="similarity">
    <text evidence="1">Belongs to the peptidase C2 family.</text>
</comment>
<protein>
    <recommendedName>
        <fullName evidence="4">Calpain catalytic domain-containing protein</fullName>
    </recommendedName>
</protein>
<sequence length="200" mass="21792">MSCPSFSGTTVTGGSLPYCWPRHQLFRLRGSYSNLHYGYIENALVDLTGGVVTTVNLHSSPSDLLMAVKMAAETGSLMTCATPNGPTAGAQVMKNGLVSQHAYTVTGAEKIQYKRGWEEIIRLWNPWGKTEWRGRWGDRYGFSLRAQRPAWADITSGLSSSQLGVAARPPHTPMMPFSSVYQAATVCPLYSVLCAAGWVV</sequence>
<gene>
    <name evidence="5" type="ORF">MONAX_5E021031</name>
</gene>
<organism evidence="5 6">
    <name type="scientific">Marmota monax</name>
    <name type="common">Woodchuck</name>
    <dbReference type="NCBI Taxonomy" id="9995"/>
    <lineage>
        <taxon>Eukaryota</taxon>
        <taxon>Metazoa</taxon>
        <taxon>Chordata</taxon>
        <taxon>Craniata</taxon>
        <taxon>Vertebrata</taxon>
        <taxon>Euteleostomi</taxon>
        <taxon>Mammalia</taxon>
        <taxon>Eutheria</taxon>
        <taxon>Euarchontoglires</taxon>
        <taxon>Glires</taxon>
        <taxon>Rodentia</taxon>
        <taxon>Sciuromorpha</taxon>
        <taxon>Sciuridae</taxon>
        <taxon>Xerinae</taxon>
        <taxon>Marmotini</taxon>
        <taxon>Marmota</taxon>
    </lineage>
</organism>
<evidence type="ECO:0000259" key="4">
    <source>
        <dbReference type="PROSITE" id="PS50203"/>
    </source>
</evidence>
<dbReference type="SMART" id="SM00230">
    <property type="entry name" value="CysPc"/>
    <property type="match status" value="1"/>
</dbReference>
<comment type="caution">
    <text evidence="3">Lacks conserved residue(s) required for the propagation of feature annotation.</text>
</comment>
<evidence type="ECO:0000313" key="6">
    <source>
        <dbReference type="Proteomes" id="UP000335636"/>
    </source>
</evidence>
<dbReference type="PANTHER" id="PTHR10183:SF333">
    <property type="entry name" value="CALPAIN-13"/>
    <property type="match status" value="1"/>
</dbReference>
<dbReference type="GO" id="GO:0004198">
    <property type="term" value="F:calcium-dependent cysteine-type endopeptidase activity"/>
    <property type="evidence" value="ECO:0007669"/>
    <property type="project" value="InterPro"/>
</dbReference>